<evidence type="ECO:0000259" key="2">
    <source>
        <dbReference type="Pfam" id="PF02517"/>
    </source>
</evidence>
<dbReference type="InterPro" id="IPR003675">
    <property type="entry name" value="Rce1/LyrA-like_dom"/>
</dbReference>
<keyword evidence="1" id="KW-0812">Transmembrane</keyword>
<dbReference type="GO" id="GO:0004175">
    <property type="term" value="F:endopeptidase activity"/>
    <property type="evidence" value="ECO:0007669"/>
    <property type="project" value="UniProtKB-ARBA"/>
</dbReference>
<accession>X1VYZ2</accession>
<feature type="transmembrane region" description="Helical" evidence="1">
    <location>
        <begin position="70"/>
        <end position="88"/>
    </location>
</feature>
<proteinExistence type="predicted"/>
<sequence length="124" mass="14135">GVIIGVFLIIVDLIFTKISGITLPHPPFPTSIFASMSAAIGEEILFRLFFISFWVWLISSVILKKRWQNQVFWIIVIFSAIGFAFGHIPSMMMVMGFETMSQIPIALYTELIMMNEQLYLKLLG</sequence>
<feature type="non-terminal residue" evidence="3">
    <location>
        <position position="124"/>
    </location>
</feature>
<dbReference type="AlphaFoldDB" id="X1VYZ2"/>
<name>X1VYZ2_9ZZZZ</name>
<gene>
    <name evidence="3" type="ORF">S12H4_61064</name>
</gene>
<reference evidence="3" key="1">
    <citation type="journal article" date="2014" name="Front. Microbiol.">
        <title>High frequency of phylogenetically diverse reductive dehalogenase-homologous genes in deep subseafloor sedimentary metagenomes.</title>
        <authorList>
            <person name="Kawai M."/>
            <person name="Futagami T."/>
            <person name="Toyoda A."/>
            <person name="Takaki Y."/>
            <person name="Nishi S."/>
            <person name="Hori S."/>
            <person name="Arai W."/>
            <person name="Tsubouchi T."/>
            <person name="Morono Y."/>
            <person name="Uchiyama I."/>
            <person name="Ito T."/>
            <person name="Fujiyama A."/>
            <person name="Inagaki F."/>
            <person name="Takami H."/>
        </authorList>
    </citation>
    <scope>NUCLEOTIDE SEQUENCE</scope>
    <source>
        <strain evidence="3">Expedition CK06-06</strain>
    </source>
</reference>
<evidence type="ECO:0000313" key="3">
    <source>
        <dbReference type="EMBL" id="GAJ17720.1"/>
    </source>
</evidence>
<dbReference type="GO" id="GO:0080120">
    <property type="term" value="P:CAAX-box protein maturation"/>
    <property type="evidence" value="ECO:0007669"/>
    <property type="project" value="UniProtKB-ARBA"/>
</dbReference>
<organism evidence="3">
    <name type="scientific">marine sediment metagenome</name>
    <dbReference type="NCBI Taxonomy" id="412755"/>
    <lineage>
        <taxon>unclassified sequences</taxon>
        <taxon>metagenomes</taxon>
        <taxon>ecological metagenomes</taxon>
    </lineage>
</organism>
<dbReference type="EMBL" id="BARW01040403">
    <property type="protein sequence ID" value="GAJ17720.1"/>
    <property type="molecule type" value="Genomic_DNA"/>
</dbReference>
<feature type="non-terminal residue" evidence="3">
    <location>
        <position position="1"/>
    </location>
</feature>
<feature type="domain" description="CAAX prenyl protease 2/Lysostaphin resistance protein A-like" evidence="2">
    <location>
        <begin position="28"/>
        <end position="97"/>
    </location>
</feature>
<protein>
    <recommendedName>
        <fullName evidence="2">CAAX prenyl protease 2/Lysostaphin resistance protein A-like domain-containing protein</fullName>
    </recommendedName>
</protein>
<dbReference type="Pfam" id="PF02517">
    <property type="entry name" value="Rce1-like"/>
    <property type="match status" value="1"/>
</dbReference>
<keyword evidence="1" id="KW-0472">Membrane</keyword>
<comment type="caution">
    <text evidence="3">The sequence shown here is derived from an EMBL/GenBank/DDBJ whole genome shotgun (WGS) entry which is preliminary data.</text>
</comment>
<evidence type="ECO:0000256" key="1">
    <source>
        <dbReference type="SAM" id="Phobius"/>
    </source>
</evidence>
<feature type="transmembrane region" description="Helical" evidence="1">
    <location>
        <begin position="44"/>
        <end position="63"/>
    </location>
</feature>
<keyword evidence="1" id="KW-1133">Transmembrane helix</keyword>